<dbReference type="AlphaFoldDB" id="A0A418W4D0"/>
<dbReference type="Proteomes" id="UP000283458">
    <property type="component" value="Unassembled WGS sequence"/>
</dbReference>
<evidence type="ECO:0000313" key="2">
    <source>
        <dbReference type="EMBL" id="RJF84881.1"/>
    </source>
</evidence>
<dbReference type="RefSeq" id="WP_119830514.1">
    <property type="nucleotide sequence ID" value="NZ_QYUL01000001.1"/>
</dbReference>
<sequence>MSNLLNTPAAFPLFTENLIAANGTNAKIFVDCLPPSIVAAITGETALPGEGAVRQCILRGGGRVIDGSVSSTDGSAKSLLIYNGERLTDQSNAGVMSLTTSGVARTAGSFISDGWTVGNALMLFGPPLARNIGSATQANTGLLAIVTAVSALALSVSGTPFTVDAALPPGARLFRVSQHTRRAIPASAGNADGTPPVPLIGGTQDPSAPSQPDAGWEMGQSNAVIVALVAAVSALPARIDLRASVAIR</sequence>
<dbReference type="EMBL" id="QYUL01000001">
    <property type="protein sequence ID" value="RJF84881.1"/>
    <property type="molecule type" value="Genomic_DNA"/>
</dbReference>
<organism evidence="2 3">
    <name type="scientific">Azospirillum cavernae</name>
    <dbReference type="NCBI Taxonomy" id="2320860"/>
    <lineage>
        <taxon>Bacteria</taxon>
        <taxon>Pseudomonadati</taxon>
        <taxon>Pseudomonadota</taxon>
        <taxon>Alphaproteobacteria</taxon>
        <taxon>Rhodospirillales</taxon>
        <taxon>Azospirillaceae</taxon>
        <taxon>Azospirillum</taxon>
    </lineage>
</organism>
<gene>
    <name evidence="2" type="ORF">D3877_10415</name>
</gene>
<evidence type="ECO:0000256" key="1">
    <source>
        <dbReference type="SAM" id="MobiDB-lite"/>
    </source>
</evidence>
<proteinExistence type="predicted"/>
<dbReference type="OrthoDB" id="9208121at2"/>
<reference evidence="2 3" key="1">
    <citation type="submission" date="2018-09" db="EMBL/GenBank/DDBJ databases">
        <authorList>
            <person name="Zhu H."/>
        </authorList>
    </citation>
    <scope>NUCLEOTIDE SEQUENCE [LARGE SCALE GENOMIC DNA]</scope>
    <source>
        <strain evidence="2 3">K2W22B-5</strain>
    </source>
</reference>
<comment type="caution">
    <text evidence="2">The sequence shown here is derived from an EMBL/GenBank/DDBJ whole genome shotgun (WGS) entry which is preliminary data.</text>
</comment>
<feature type="region of interest" description="Disordered" evidence="1">
    <location>
        <begin position="186"/>
        <end position="215"/>
    </location>
</feature>
<accession>A0A418W4D0</accession>
<name>A0A418W4D0_9PROT</name>
<protein>
    <submittedName>
        <fullName evidence="2">Uncharacterized protein</fullName>
    </submittedName>
</protein>
<keyword evidence="3" id="KW-1185">Reference proteome</keyword>
<evidence type="ECO:0000313" key="3">
    <source>
        <dbReference type="Proteomes" id="UP000283458"/>
    </source>
</evidence>